<feature type="non-terminal residue" evidence="1">
    <location>
        <position position="50"/>
    </location>
</feature>
<protein>
    <recommendedName>
        <fullName evidence="2">NlpC/P60 domain-containing protein</fullName>
    </recommendedName>
</protein>
<dbReference type="Gene3D" id="3.90.1720.10">
    <property type="entry name" value="endopeptidase domain like (from Nostoc punctiforme)"/>
    <property type="match status" value="1"/>
</dbReference>
<gene>
    <name evidence="1" type="ORF">S03H2_44173</name>
</gene>
<dbReference type="AlphaFoldDB" id="X1J1R1"/>
<reference evidence="1" key="1">
    <citation type="journal article" date="2014" name="Front. Microbiol.">
        <title>High frequency of phylogenetically diverse reductive dehalogenase-homologous genes in deep subseafloor sedimentary metagenomes.</title>
        <authorList>
            <person name="Kawai M."/>
            <person name="Futagami T."/>
            <person name="Toyoda A."/>
            <person name="Takaki Y."/>
            <person name="Nishi S."/>
            <person name="Hori S."/>
            <person name="Arai W."/>
            <person name="Tsubouchi T."/>
            <person name="Morono Y."/>
            <person name="Uchiyama I."/>
            <person name="Ito T."/>
            <person name="Fujiyama A."/>
            <person name="Inagaki F."/>
            <person name="Takami H."/>
        </authorList>
    </citation>
    <scope>NUCLEOTIDE SEQUENCE</scope>
    <source>
        <strain evidence="1">Expedition CK06-06</strain>
    </source>
</reference>
<evidence type="ECO:0000313" key="1">
    <source>
        <dbReference type="EMBL" id="GAH75445.1"/>
    </source>
</evidence>
<organism evidence="1">
    <name type="scientific">marine sediment metagenome</name>
    <dbReference type="NCBI Taxonomy" id="412755"/>
    <lineage>
        <taxon>unclassified sequences</taxon>
        <taxon>metagenomes</taxon>
        <taxon>ecological metagenomes</taxon>
    </lineage>
</organism>
<sequence length="50" mass="5547">MVSLERGREIAEEARKWADAKVPYRHRGVTNEGCDCSGLLIGVMQKLGCL</sequence>
<accession>X1J1R1</accession>
<name>X1J1R1_9ZZZZ</name>
<evidence type="ECO:0008006" key="2">
    <source>
        <dbReference type="Google" id="ProtNLM"/>
    </source>
</evidence>
<comment type="caution">
    <text evidence="1">The sequence shown here is derived from an EMBL/GenBank/DDBJ whole genome shotgun (WGS) entry which is preliminary data.</text>
</comment>
<proteinExistence type="predicted"/>
<dbReference type="EMBL" id="BARU01027602">
    <property type="protein sequence ID" value="GAH75445.1"/>
    <property type="molecule type" value="Genomic_DNA"/>
</dbReference>